<dbReference type="Proteomes" id="UP000178946">
    <property type="component" value="Unassembled WGS sequence"/>
</dbReference>
<dbReference type="PANTHER" id="PTHR34298">
    <property type="entry name" value="SEGREGATION AND CONDENSATION PROTEIN B"/>
    <property type="match status" value="1"/>
</dbReference>
<dbReference type="Pfam" id="PF04079">
    <property type="entry name" value="SMC_ScpB"/>
    <property type="match status" value="1"/>
</dbReference>
<evidence type="ECO:0000256" key="4">
    <source>
        <dbReference type="ARBA" id="ARBA00023306"/>
    </source>
</evidence>
<accession>A0A1F8DPS4</accession>
<proteinExistence type="predicted"/>
<protein>
    <recommendedName>
        <fullName evidence="7">SMC-Scp complex subunit ScpB</fullName>
    </recommendedName>
</protein>
<evidence type="ECO:0000256" key="2">
    <source>
        <dbReference type="ARBA" id="ARBA00022618"/>
    </source>
</evidence>
<evidence type="ECO:0000256" key="3">
    <source>
        <dbReference type="ARBA" id="ARBA00022829"/>
    </source>
</evidence>
<dbReference type="InterPro" id="IPR005234">
    <property type="entry name" value="ScpB_csome_segregation"/>
</dbReference>
<keyword evidence="2" id="KW-0132">Cell division</keyword>
<evidence type="ECO:0000313" key="5">
    <source>
        <dbReference type="EMBL" id="OGM90620.1"/>
    </source>
</evidence>
<dbReference type="GO" id="GO:0051301">
    <property type="term" value="P:cell division"/>
    <property type="evidence" value="ECO:0007669"/>
    <property type="project" value="UniProtKB-KW"/>
</dbReference>
<dbReference type="Gene3D" id="1.10.10.10">
    <property type="entry name" value="Winged helix-like DNA-binding domain superfamily/Winged helix DNA-binding domain"/>
    <property type="match status" value="1"/>
</dbReference>
<keyword evidence="1" id="KW-0963">Cytoplasm</keyword>
<evidence type="ECO:0008006" key="7">
    <source>
        <dbReference type="Google" id="ProtNLM"/>
    </source>
</evidence>
<name>A0A1F8DPS4_9BACT</name>
<dbReference type="PANTHER" id="PTHR34298:SF2">
    <property type="entry name" value="SEGREGATION AND CONDENSATION PROTEIN B"/>
    <property type="match status" value="1"/>
</dbReference>
<evidence type="ECO:0000256" key="1">
    <source>
        <dbReference type="ARBA" id="ARBA00022490"/>
    </source>
</evidence>
<sequence length="106" mass="12104">MVEEEFQEDLTAAATETLSVVAYAGPISRAQIEYIRGVNSSFILRSLMMRGLIERNSDPKRQNVYLYTASFELLKKLGLDSAAKLPDYAKYRALIDQFFSRQNETE</sequence>
<organism evidence="5 6">
    <name type="scientific">Candidatus Wolfebacteria bacterium RIFCSPLOWO2_01_FULL_45_19</name>
    <dbReference type="NCBI Taxonomy" id="1802557"/>
    <lineage>
        <taxon>Bacteria</taxon>
        <taxon>Candidatus Wolfeibacteriota</taxon>
    </lineage>
</organism>
<keyword evidence="4" id="KW-0131">Cell cycle</keyword>
<reference evidence="5 6" key="1">
    <citation type="journal article" date="2016" name="Nat. Commun.">
        <title>Thousands of microbial genomes shed light on interconnected biogeochemical processes in an aquifer system.</title>
        <authorList>
            <person name="Anantharaman K."/>
            <person name="Brown C.T."/>
            <person name="Hug L.A."/>
            <person name="Sharon I."/>
            <person name="Castelle C.J."/>
            <person name="Probst A.J."/>
            <person name="Thomas B.C."/>
            <person name="Singh A."/>
            <person name="Wilkins M.J."/>
            <person name="Karaoz U."/>
            <person name="Brodie E.L."/>
            <person name="Williams K.H."/>
            <person name="Hubbard S.S."/>
            <person name="Banfield J.F."/>
        </authorList>
    </citation>
    <scope>NUCLEOTIDE SEQUENCE [LARGE SCALE GENOMIC DNA]</scope>
</reference>
<comment type="caution">
    <text evidence="5">The sequence shown here is derived from an EMBL/GenBank/DDBJ whole genome shotgun (WGS) entry which is preliminary data.</text>
</comment>
<dbReference type="EMBL" id="MGIR01000010">
    <property type="protein sequence ID" value="OGM90620.1"/>
    <property type="molecule type" value="Genomic_DNA"/>
</dbReference>
<keyword evidence="3" id="KW-0159">Chromosome partition</keyword>
<dbReference type="SUPFAM" id="SSF46785">
    <property type="entry name" value="Winged helix' DNA-binding domain"/>
    <property type="match status" value="1"/>
</dbReference>
<gene>
    <name evidence="5" type="ORF">A3A20_00685</name>
</gene>
<dbReference type="STRING" id="1802557.A3A20_00685"/>
<evidence type="ECO:0000313" key="6">
    <source>
        <dbReference type="Proteomes" id="UP000178946"/>
    </source>
</evidence>
<dbReference type="GO" id="GO:0051304">
    <property type="term" value="P:chromosome separation"/>
    <property type="evidence" value="ECO:0007669"/>
    <property type="project" value="InterPro"/>
</dbReference>
<dbReference type="InterPro" id="IPR036388">
    <property type="entry name" value="WH-like_DNA-bd_sf"/>
</dbReference>
<dbReference type="InterPro" id="IPR036390">
    <property type="entry name" value="WH_DNA-bd_sf"/>
</dbReference>
<dbReference type="AlphaFoldDB" id="A0A1F8DPS4"/>